<keyword evidence="4 6" id="KW-0805">Transcription regulation</keyword>
<evidence type="ECO:0000313" key="9">
    <source>
        <dbReference type="Proteomes" id="UP001526426"/>
    </source>
</evidence>
<feature type="domain" description="NusB/RsmB/TIM44" evidence="7">
    <location>
        <begin position="112"/>
        <end position="203"/>
    </location>
</feature>
<dbReference type="PANTHER" id="PTHR11078:SF3">
    <property type="entry name" value="ANTITERMINATION NUSB DOMAIN-CONTAINING PROTEIN"/>
    <property type="match status" value="1"/>
</dbReference>
<evidence type="ECO:0000256" key="4">
    <source>
        <dbReference type="ARBA" id="ARBA00023015"/>
    </source>
</evidence>
<dbReference type="SUPFAM" id="SSF48013">
    <property type="entry name" value="NusB-like"/>
    <property type="match status" value="1"/>
</dbReference>
<keyword evidence="3 6" id="KW-0694">RNA-binding</keyword>
<dbReference type="InterPro" id="IPR006027">
    <property type="entry name" value="NusB_RsmB_TIM44"/>
</dbReference>
<keyword evidence="2 6" id="KW-0889">Transcription antitermination</keyword>
<evidence type="ECO:0000256" key="3">
    <source>
        <dbReference type="ARBA" id="ARBA00022884"/>
    </source>
</evidence>
<evidence type="ECO:0000259" key="7">
    <source>
        <dbReference type="Pfam" id="PF01029"/>
    </source>
</evidence>
<dbReference type="InterPro" id="IPR035926">
    <property type="entry name" value="NusB-like_sf"/>
</dbReference>
<sequence>MPVRQQPRRIARELALLGLSQVSGNPEKLTQQRLSDLVLAAIRTLTAEVREVLETAAAEATRGSDRLLTSETRAVDVKSAKAMVEEALELTQTAINRLGYVVDLPEVIHLANKQEVREYAIELIGTVKRRQAEIDQVLNDSLVDWQVNRLPQVDQQILEIAVAEILYLEVPERIAINEAVEIAKRYSDEEGARFINGALRRVINRKIGKIND</sequence>
<evidence type="ECO:0000256" key="2">
    <source>
        <dbReference type="ARBA" id="ARBA00022814"/>
    </source>
</evidence>
<evidence type="ECO:0000256" key="1">
    <source>
        <dbReference type="ARBA" id="ARBA00005952"/>
    </source>
</evidence>
<comment type="function">
    <text evidence="6">Involved in transcription antitermination. Required for transcription of ribosomal RNA (rRNA) genes. Binds specifically to the boxA antiterminator sequence of the ribosomal RNA (rrn) operons.</text>
</comment>
<dbReference type="NCBIfam" id="TIGR01951">
    <property type="entry name" value="nusB"/>
    <property type="match status" value="1"/>
</dbReference>
<dbReference type="EMBL" id="JAIHOM010000042">
    <property type="protein sequence ID" value="MCW6036661.1"/>
    <property type="molecule type" value="Genomic_DNA"/>
</dbReference>
<comment type="caution">
    <text evidence="8">The sequence shown here is derived from an EMBL/GenBank/DDBJ whole genome shotgun (WGS) entry which is preliminary data.</text>
</comment>
<dbReference type="InterPro" id="IPR011605">
    <property type="entry name" value="NusB_fam"/>
</dbReference>
<name>A0ABT3L567_9CYAN</name>
<evidence type="ECO:0000313" key="8">
    <source>
        <dbReference type="EMBL" id="MCW6036661.1"/>
    </source>
</evidence>
<keyword evidence="9" id="KW-1185">Reference proteome</keyword>
<dbReference type="Pfam" id="PF01029">
    <property type="entry name" value="NusB"/>
    <property type="match status" value="1"/>
</dbReference>
<organism evidence="8 9">
    <name type="scientific">Spirulina subsalsa FACHB-351</name>
    <dbReference type="NCBI Taxonomy" id="234711"/>
    <lineage>
        <taxon>Bacteria</taxon>
        <taxon>Bacillati</taxon>
        <taxon>Cyanobacteriota</taxon>
        <taxon>Cyanophyceae</taxon>
        <taxon>Spirulinales</taxon>
        <taxon>Spirulinaceae</taxon>
        <taxon>Spirulina</taxon>
    </lineage>
</organism>
<dbReference type="Gene3D" id="1.10.940.10">
    <property type="entry name" value="NusB-like"/>
    <property type="match status" value="1"/>
</dbReference>
<evidence type="ECO:0000256" key="5">
    <source>
        <dbReference type="ARBA" id="ARBA00023163"/>
    </source>
</evidence>
<accession>A0ABT3L567</accession>
<keyword evidence="5 6" id="KW-0804">Transcription</keyword>
<dbReference type="Proteomes" id="UP001526426">
    <property type="component" value="Unassembled WGS sequence"/>
</dbReference>
<dbReference type="HAMAP" id="MF_00073">
    <property type="entry name" value="NusB"/>
    <property type="match status" value="1"/>
</dbReference>
<comment type="similarity">
    <text evidence="1 6">Belongs to the NusB family.</text>
</comment>
<gene>
    <name evidence="6 8" type="primary">nusB</name>
    <name evidence="8" type="ORF">K4A83_10355</name>
</gene>
<protein>
    <recommendedName>
        <fullName evidence="6">Transcription antitermination protein NusB</fullName>
    </recommendedName>
    <alternativeName>
        <fullName evidence="6">Antitermination factor NusB</fullName>
    </alternativeName>
</protein>
<dbReference type="PANTHER" id="PTHR11078">
    <property type="entry name" value="N UTILIZATION SUBSTANCE PROTEIN B-RELATED"/>
    <property type="match status" value="1"/>
</dbReference>
<evidence type="ECO:0000256" key="6">
    <source>
        <dbReference type="HAMAP-Rule" id="MF_00073"/>
    </source>
</evidence>
<reference evidence="8 9" key="1">
    <citation type="submission" date="2021-08" db="EMBL/GenBank/DDBJ databases">
        <title>Draft genome sequence of Spirulina subsalsa with high tolerance to salinity and hype-accumulation of phycocyanin.</title>
        <authorList>
            <person name="Pei H."/>
            <person name="Jiang L."/>
        </authorList>
    </citation>
    <scope>NUCLEOTIDE SEQUENCE [LARGE SCALE GENOMIC DNA]</scope>
    <source>
        <strain evidence="8 9">FACHB-351</strain>
    </source>
</reference>
<proteinExistence type="inferred from homology"/>
<dbReference type="RefSeq" id="WP_265264455.1">
    <property type="nucleotide sequence ID" value="NZ_JAIHOM010000042.1"/>
</dbReference>